<dbReference type="Gene3D" id="3.40.190.10">
    <property type="entry name" value="Periplasmic binding protein-like II"/>
    <property type="match status" value="1"/>
</dbReference>
<dbReference type="PANTHER" id="PTHR30290:SF38">
    <property type="entry name" value="D,D-DIPEPTIDE-BINDING PERIPLASMIC PROTEIN DDPA-RELATED"/>
    <property type="match status" value="1"/>
</dbReference>
<sequence>MRSHDEAQRALMLALQRRLDRRLLLRSSAALLGGGALASLLAACGGETTEEGGGASGTPATSASPAAGGASPTAAAQPSPATGGQKGGVLRVAIIGEPPALDPTFTTATITSNITWHMFESLFTRDASFSPKPMLAESFEFQNDNKVLVIALRPNIKFHDGRPVTADDVIASLTRYSQLSGRGKNFFTRVANLDKVDDTTVRFEFNEPTGIAPVFLAQVDAMIIPKDLAEAYPDKELGEYIGTGPFKFKERLPDRHISLVRNDDYVPLEGAADGYGGARVPYFDEIRFIPVPEQAVRGDGLVTDEFDFAEQLSLDNYDAFTAEPDLGLQVTLPYYFYGAHFNKSQESIMSNLKLRQALLAAVEMDPIAKAGFSRSEFYRLYSSMSAPETPWHTEGGAEYYDQKNPEKAKQLLQESGYDGRPIRWLSTKEYSYNYNMALVLKQQLEAIGAVIDLQVMDWATLVKTRSQRDAWDIFITGHESYQHPVLQPYMNETWPGFWSNARRDELLQQLMGETDEAKIKELVTELDKVWWEDAAMIKVCEGATLRGYRTRLKGYASLPDWFFWNCWFEE</sequence>
<feature type="compositionally biased region" description="Low complexity" evidence="3">
    <location>
        <begin position="57"/>
        <end position="83"/>
    </location>
</feature>
<dbReference type="GO" id="GO:0015833">
    <property type="term" value="P:peptide transport"/>
    <property type="evidence" value="ECO:0007669"/>
    <property type="project" value="TreeGrafter"/>
</dbReference>
<dbReference type="GO" id="GO:0030288">
    <property type="term" value="C:outer membrane-bounded periplasmic space"/>
    <property type="evidence" value="ECO:0007669"/>
    <property type="project" value="UniProtKB-ARBA"/>
</dbReference>
<feature type="region of interest" description="Disordered" evidence="3">
    <location>
        <begin position="47"/>
        <end position="84"/>
    </location>
</feature>
<keyword evidence="2" id="KW-0732">Signal</keyword>
<comment type="caution">
    <text evidence="5">The sequence shown here is derived from an EMBL/GenBank/DDBJ whole genome shotgun (WGS) entry which is preliminary data.</text>
</comment>
<feature type="domain" description="Solute-binding protein family 5" evidence="4">
    <location>
        <begin position="131"/>
        <end position="478"/>
    </location>
</feature>
<dbReference type="PANTHER" id="PTHR30290">
    <property type="entry name" value="PERIPLASMIC BINDING COMPONENT OF ABC TRANSPORTER"/>
    <property type="match status" value="1"/>
</dbReference>
<dbReference type="Gene3D" id="3.10.105.10">
    <property type="entry name" value="Dipeptide-binding Protein, Domain 3"/>
    <property type="match status" value="1"/>
</dbReference>
<dbReference type="InterPro" id="IPR030678">
    <property type="entry name" value="Peptide/Ni-bd"/>
</dbReference>
<dbReference type="CDD" id="cd08502">
    <property type="entry name" value="PBP2_NikA_DppA_OppA_like_16"/>
    <property type="match status" value="1"/>
</dbReference>
<proteinExistence type="inferred from homology"/>
<dbReference type="EMBL" id="JAMSLR010000002">
    <property type="protein sequence ID" value="MCM8748165.1"/>
    <property type="molecule type" value="Genomic_DNA"/>
</dbReference>
<dbReference type="GO" id="GO:0043190">
    <property type="term" value="C:ATP-binding cassette (ABC) transporter complex"/>
    <property type="evidence" value="ECO:0007669"/>
    <property type="project" value="InterPro"/>
</dbReference>
<evidence type="ECO:0000313" key="5">
    <source>
        <dbReference type="EMBL" id="MCM8748165.1"/>
    </source>
</evidence>
<dbReference type="InterPro" id="IPR000914">
    <property type="entry name" value="SBP_5_dom"/>
</dbReference>
<dbReference type="Pfam" id="PF00496">
    <property type="entry name" value="SBP_bac_5"/>
    <property type="match status" value="1"/>
</dbReference>
<evidence type="ECO:0000256" key="2">
    <source>
        <dbReference type="ARBA" id="ARBA00022729"/>
    </source>
</evidence>
<dbReference type="Gene3D" id="3.90.76.10">
    <property type="entry name" value="Dipeptide-binding Protein, Domain 1"/>
    <property type="match status" value="1"/>
</dbReference>
<dbReference type="RefSeq" id="WP_284055949.1">
    <property type="nucleotide sequence ID" value="NZ_JAMSLR010000002.1"/>
</dbReference>
<dbReference type="PIRSF" id="PIRSF002741">
    <property type="entry name" value="MppA"/>
    <property type="match status" value="1"/>
</dbReference>
<evidence type="ECO:0000256" key="3">
    <source>
        <dbReference type="SAM" id="MobiDB-lite"/>
    </source>
</evidence>
<accession>A0AA41WD67</accession>
<name>A0AA41WD67_9BACT</name>
<dbReference type="InterPro" id="IPR039424">
    <property type="entry name" value="SBP_5"/>
</dbReference>
<evidence type="ECO:0000256" key="1">
    <source>
        <dbReference type="ARBA" id="ARBA00005695"/>
    </source>
</evidence>
<keyword evidence="6" id="KW-1185">Reference proteome</keyword>
<evidence type="ECO:0000259" key="4">
    <source>
        <dbReference type="Pfam" id="PF00496"/>
    </source>
</evidence>
<dbReference type="Proteomes" id="UP001165306">
    <property type="component" value="Unassembled WGS sequence"/>
</dbReference>
<dbReference type="GO" id="GO:1904680">
    <property type="term" value="F:peptide transmembrane transporter activity"/>
    <property type="evidence" value="ECO:0007669"/>
    <property type="project" value="TreeGrafter"/>
</dbReference>
<gene>
    <name evidence="5" type="ORF">NET02_03320</name>
</gene>
<organism evidence="5 6">
    <name type="scientific">Thermalbibacter longus</name>
    <dbReference type="NCBI Taxonomy" id="2951981"/>
    <lineage>
        <taxon>Bacteria</taxon>
        <taxon>Pseudomonadati</taxon>
        <taxon>Thermomicrobiota</taxon>
        <taxon>Thermomicrobia</taxon>
        <taxon>Thermomicrobiales</taxon>
        <taxon>Thermomicrobiaceae</taxon>
        <taxon>Thermalbibacter</taxon>
    </lineage>
</organism>
<dbReference type="AlphaFoldDB" id="A0AA41WD67"/>
<evidence type="ECO:0000313" key="6">
    <source>
        <dbReference type="Proteomes" id="UP001165306"/>
    </source>
</evidence>
<dbReference type="PROSITE" id="PS51318">
    <property type="entry name" value="TAT"/>
    <property type="match status" value="1"/>
</dbReference>
<protein>
    <submittedName>
        <fullName evidence="5">ABC transporter substrate-binding protein</fullName>
    </submittedName>
</protein>
<comment type="similarity">
    <text evidence="1">Belongs to the bacterial solute-binding protein 5 family.</text>
</comment>
<dbReference type="SUPFAM" id="SSF53850">
    <property type="entry name" value="Periplasmic binding protein-like II"/>
    <property type="match status" value="1"/>
</dbReference>
<dbReference type="InterPro" id="IPR006311">
    <property type="entry name" value="TAT_signal"/>
</dbReference>
<reference evidence="5" key="1">
    <citation type="submission" date="2022-06" db="EMBL/GenBank/DDBJ databases">
        <title>CFH 74404 Thermomicrobiaceae sp.</title>
        <authorList>
            <person name="Ming H."/>
            <person name="Li W.-J."/>
            <person name="Zhao Z."/>
        </authorList>
    </citation>
    <scope>NUCLEOTIDE SEQUENCE</scope>
    <source>
        <strain evidence="5">CFH 74404</strain>
    </source>
</reference>